<dbReference type="PROSITE" id="PS51219">
    <property type="entry name" value="DPCK"/>
    <property type="match status" value="1"/>
</dbReference>
<name>A0A094Q9F1_9ZZZZ</name>
<dbReference type="InterPro" id="IPR001977">
    <property type="entry name" value="Depp_CoAkinase"/>
</dbReference>
<keyword evidence="5 9" id="KW-0418">Kinase</keyword>
<evidence type="ECO:0000313" key="9">
    <source>
        <dbReference type="EMBL" id="KGA19987.1"/>
    </source>
</evidence>
<evidence type="ECO:0000256" key="4">
    <source>
        <dbReference type="ARBA" id="ARBA00022741"/>
    </source>
</evidence>
<dbReference type="SUPFAM" id="SSF52540">
    <property type="entry name" value="P-loop containing nucleoside triphosphate hydrolases"/>
    <property type="match status" value="1"/>
</dbReference>
<evidence type="ECO:0000256" key="3">
    <source>
        <dbReference type="ARBA" id="ARBA00022679"/>
    </source>
</evidence>
<dbReference type="NCBIfam" id="TIGR00152">
    <property type="entry name" value="dephospho-CoA kinase"/>
    <property type="match status" value="1"/>
</dbReference>
<dbReference type="HAMAP" id="MF_00376">
    <property type="entry name" value="Dephospho_CoA_kinase"/>
    <property type="match status" value="1"/>
</dbReference>
<evidence type="ECO:0000256" key="6">
    <source>
        <dbReference type="ARBA" id="ARBA00022840"/>
    </source>
</evidence>
<dbReference type="PANTHER" id="PTHR10695:SF46">
    <property type="entry name" value="BIFUNCTIONAL COENZYME A SYNTHASE-RELATED"/>
    <property type="match status" value="1"/>
</dbReference>
<evidence type="ECO:0000256" key="5">
    <source>
        <dbReference type="ARBA" id="ARBA00022777"/>
    </source>
</evidence>
<comment type="similarity">
    <text evidence="1">Belongs to the CoaE family.</text>
</comment>
<keyword evidence="6" id="KW-0067">ATP-binding</keyword>
<evidence type="ECO:0000256" key="8">
    <source>
        <dbReference type="SAM" id="MobiDB-lite"/>
    </source>
</evidence>
<dbReference type="InterPro" id="IPR027417">
    <property type="entry name" value="P-loop_NTPase"/>
</dbReference>
<evidence type="ECO:0000256" key="2">
    <source>
        <dbReference type="ARBA" id="ARBA00022490"/>
    </source>
</evidence>
<accession>A0A094Q9F1</accession>
<keyword evidence="2" id="KW-0963">Cytoplasm</keyword>
<reference evidence="9" key="1">
    <citation type="submission" date="2014-06" db="EMBL/GenBank/DDBJ databases">
        <title>Key roles for freshwater Actinobacteria revealed by deep metagenomic sequencing.</title>
        <authorList>
            <person name="Ghai R."/>
            <person name="Mizuno C.M."/>
            <person name="Picazo A."/>
            <person name="Camacho A."/>
            <person name="Rodriguez-Valera F."/>
        </authorList>
    </citation>
    <scope>NUCLEOTIDE SEQUENCE</scope>
</reference>
<dbReference type="CDD" id="cd02022">
    <property type="entry name" value="DPCK"/>
    <property type="match status" value="1"/>
</dbReference>
<protein>
    <submittedName>
        <fullName evidence="9">Dephosphocoenzyme A kinase</fullName>
    </submittedName>
</protein>
<dbReference type="GO" id="GO:0004140">
    <property type="term" value="F:dephospho-CoA kinase activity"/>
    <property type="evidence" value="ECO:0007669"/>
    <property type="project" value="InterPro"/>
</dbReference>
<sequence>MILVGLTGGIGSGKSTVSSLLKDKGAVIIDADAIVREVQLPGSPVLAKLAEKFGAEVLASDGSLDRQAVANIVFTDPDALKALNAIVHPAVGLEMNRRLIEQRTTDNIVILDIPLLTENPREGLQGKIVVDVPVEVQVERLTKFRGFDETDARARIGRQATREQRLETADFVVDNAGDLAALEPQIEKLWQWLKSLPQLPPDYEPVTPIPNAGPKSPDTKS</sequence>
<gene>
    <name evidence="9" type="ORF">GM51_5755</name>
</gene>
<keyword evidence="7" id="KW-0173">Coenzyme A biosynthesis</keyword>
<keyword evidence="3" id="KW-0808">Transferase</keyword>
<organism evidence="9">
    <name type="scientific">freshwater metagenome</name>
    <dbReference type="NCBI Taxonomy" id="449393"/>
    <lineage>
        <taxon>unclassified sequences</taxon>
        <taxon>metagenomes</taxon>
        <taxon>ecological metagenomes</taxon>
    </lineage>
</organism>
<dbReference type="FunFam" id="3.40.50.300:FF:000991">
    <property type="entry name" value="Dephospho-CoA kinase"/>
    <property type="match status" value="1"/>
</dbReference>
<dbReference type="Gene3D" id="3.40.50.300">
    <property type="entry name" value="P-loop containing nucleotide triphosphate hydrolases"/>
    <property type="match status" value="1"/>
</dbReference>
<keyword evidence="4" id="KW-0547">Nucleotide-binding</keyword>
<dbReference type="NCBIfam" id="NF002879">
    <property type="entry name" value="PRK03333.1"/>
    <property type="match status" value="1"/>
</dbReference>
<dbReference type="EMBL" id="JNSL01000025">
    <property type="protein sequence ID" value="KGA19987.1"/>
    <property type="molecule type" value="Genomic_DNA"/>
</dbReference>
<evidence type="ECO:0000256" key="1">
    <source>
        <dbReference type="ARBA" id="ARBA00009018"/>
    </source>
</evidence>
<comment type="caution">
    <text evidence="9">The sequence shown here is derived from an EMBL/GenBank/DDBJ whole genome shotgun (WGS) entry which is preliminary data.</text>
</comment>
<evidence type="ECO:0000256" key="7">
    <source>
        <dbReference type="ARBA" id="ARBA00022993"/>
    </source>
</evidence>
<dbReference type="AlphaFoldDB" id="A0A094Q9F1"/>
<proteinExistence type="inferred from homology"/>
<feature type="region of interest" description="Disordered" evidence="8">
    <location>
        <begin position="201"/>
        <end position="221"/>
    </location>
</feature>
<dbReference type="GO" id="GO:0005524">
    <property type="term" value="F:ATP binding"/>
    <property type="evidence" value="ECO:0007669"/>
    <property type="project" value="UniProtKB-KW"/>
</dbReference>
<dbReference type="GO" id="GO:0015937">
    <property type="term" value="P:coenzyme A biosynthetic process"/>
    <property type="evidence" value="ECO:0007669"/>
    <property type="project" value="UniProtKB-KW"/>
</dbReference>
<dbReference type="Pfam" id="PF01121">
    <property type="entry name" value="CoaE"/>
    <property type="match status" value="1"/>
</dbReference>
<dbReference type="PANTHER" id="PTHR10695">
    <property type="entry name" value="DEPHOSPHO-COA KINASE-RELATED"/>
    <property type="match status" value="1"/>
</dbReference>